<accession>A0A2T0WQA7</accession>
<organism evidence="1 2">
    <name type="scientific">Mongoliibacter ruber</name>
    <dbReference type="NCBI Taxonomy" id="1750599"/>
    <lineage>
        <taxon>Bacteria</taxon>
        <taxon>Pseudomonadati</taxon>
        <taxon>Bacteroidota</taxon>
        <taxon>Cytophagia</taxon>
        <taxon>Cytophagales</taxon>
        <taxon>Cyclobacteriaceae</taxon>
        <taxon>Mongoliibacter</taxon>
    </lineage>
</organism>
<evidence type="ECO:0000313" key="2">
    <source>
        <dbReference type="Proteomes" id="UP000238157"/>
    </source>
</evidence>
<dbReference type="EMBL" id="PVTR01000003">
    <property type="protein sequence ID" value="PRY88882.1"/>
    <property type="molecule type" value="Genomic_DNA"/>
</dbReference>
<sequence length="129" mass="15312">MSSCLSIVPDIPRPDIFICYSYSVLQPFKELIPDHRSIPSIYIRTRPTLSVSFLLLYPLFRNRFAKVRIFYCFTSEKVENLKYFLLSFAPFPLWDCKSGKHILKVKTSGKIYSEYYDNYLKCKDKKSRQ</sequence>
<reference evidence="1 2" key="1">
    <citation type="submission" date="2018-03" db="EMBL/GenBank/DDBJ databases">
        <title>Genomic Encyclopedia of Archaeal and Bacterial Type Strains, Phase II (KMG-II): from individual species to whole genera.</title>
        <authorList>
            <person name="Goeker M."/>
        </authorList>
    </citation>
    <scope>NUCLEOTIDE SEQUENCE [LARGE SCALE GENOMIC DNA]</scope>
    <source>
        <strain evidence="1 2">DSM 27929</strain>
    </source>
</reference>
<gene>
    <name evidence="1" type="ORF">CLW00_1032</name>
</gene>
<protein>
    <submittedName>
        <fullName evidence="1">Uncharacterized protein</fullName>
    </submittedName>
</protein>
<dbReference type="AlphaFoldDB" id="A0A2T0WQA7"/>
<proteinExistence type="predicted"/>
<name>A0A2T0WQA7_9BACT</name>
<comment type="caution">
    <text evidence="1">The sequence shown here is derived from an EMBL/GenBank/DDBJ whole genome shotgun (WGS) entry which is preliminary data.</text>
</comment>
<dbReference type="Proteomes" id="UP000238157">
    <property type="component" value="Unassembled WGS sequence"/>
</dbReference>
<evidence type="ECO:0000313" key="1">
    <source>
        <dbReference type="EMBL" id="PRY88882.1"/>
    </source>
</evidence>
<keyword evidence="2" id="KW-1185">Reference proteome</keyword>